<proteinExistence type="predicted"/>
<gene>
    <name evidence="2" type="ORF">SYV04_30235</name>
</gene>
<comment type="caution">
    <text evidence="2">The sequence shown here is derived from an EMBL/GenBank/DDBJ whole genome shotgun (WGS) entry which is preliminary data.</text>
</comment>
<evidence type="ECO:0008006" key="4">
    <source>
        <dbReference type="Google" id="ProtNLM"/>
    </source>
</evidence>
<sequence length="178" mass="18368">MTRAVSTVCLLAVMAVVGCVVSVSDFAGKSCEIAEDCPEPYVCVAARAGAGRTCEALAMPEVTDGGRDDGPIPTYCAEIQPILAANCISSCHGADTSGSNRIDFRLDYYEPDAGQPKGAKNMAPRIKQRALDFQDMPPPGNPEPSAAERVLLGRWATGGAPFCDDGGVSLDGGTDGGP</sequence>
<keyword evidence="1" id="KW-0732">Signal</keyword>
<dbReference type="Proteomes" id="UP001291309">
    <property type="component" value="Unassembled WGS sequence"/>
</dbReference>
<reference evidence="2 3" key="1">
    <citation type="submission" date="2023-12" db="EMBL/GenBank/DDBJ databases">
        <title>the genome sequence of Hyalangium sp. s54d21.</title>
        <authorList>
            <person name="Zhang X."/>
        </authorList>
    </citation>
    <scope>NUCLEOTIDE SEQUENCE [LARGE SCALE GENOMIC DNA]</scope>
    <source>
        <strain evidence="3">s54d21</strain>
    </source>
</reference>
<evidence type="ECO:0000256" key="1">
    <source>
        <dbReference type="SAM" id="SignalP"/>
    </source>
</evidence>
<accession>A0ABU5HCU3</accession>
<feature type="chain" id="PRO_5045175729" description="Lipoprotein" evidence="1">
    <location>
        <begin position="28"/>
        <end position="178"/>
    </location>
</feature>
<feature type="signal peptide" evidence="1">
    <location>
        <begin position="1"/>
        <end position="27"/>
    </location>
</feature>
<dbReference type="EMBL" id="JAXIVS010000012">
    <property type="protein sequence ID" value="MDY7230714.1"/>
    <property type="molecule type" value="Genomic_DNA"/>
</dbReference>
<dbReference type="RefSeq" id="WP_321549431.1">
    <property type="nucleotide sequence ID" value="NZ_JAXIVS010000012.1"/>
</dbReference>
<name>A0ABU5HCU3_9BACT</name>
<dbReference type="PROSITE" id="PS51257">
    <property type="entry name" value="PROKAR_LIPOPROTEIN"/>
    <property type="match status" value="1"/>
</dbReference>
<evidence type="ECO:0000313" key="3">
    <source>
        <dbReference type="Proteomes" id="UP001291309"/>
    </source>
</evidence>
<evidence type="ECO:0000313" key="2">
    <source>
        <dbReference type="EMBL" id="MDY7230714.1"/>
    </source>
</evidence>
<organism evidence="2 3">
    <name type="scientific">Hyalangium rubrum</name>
    <dbReference type="NCBI Taxonomy" id="3103134"/>
    <lineage>
        <taxon>Bacteria</taxon>
        <taxon>Pseudomonadati</taxon>
        <taxon>Myxococcota</taxon>
        <taxon>Myxococcia</taxon>
        <taxon>Myxococcales</taxon>
        <taxon>Cystobacterineae</taxon>
        <taxon>Archangiaceae</taxon>
        <taxon>Hyalangium</taxon>
    </lineage>
</organism>
<protein>
    <recommendedName>
        <fullName evidence="4">Lipoprotein</fullName>
    </recommendedName>
</protein>
<keyword evidence="3" id="KW-1185">Reference proteome</keyword>